<feature type="non-terminal residue" evidence="2">
    <location>
        <position position="1"/>
    </location>
</feature>
<organism evidence="2">
    <name type="scientific">uncultured Acetobacteraceae bacterium</name>
    <dbReference type="NCBI Taxonomy" id="169975"/>
    <lineage>
        <taxon>Bacteria</taxon>
        <taxon>Pseudomonadati</taxon>
        <taxon>Pseudomonadota</taxon>
        <taxon>Alphaproteobacteria</taxon>
        <taxon>Acetobacterales</taxon>
        <taxon>Acetobacteraceae</taxon>
        <taxon>environmental samples</taxon>
    </lineage>
</organism>
<dbReference type="EMBL" id="CADCTG010000173">
    <property type="protein sequence ID" value="CAA9252335.1"/>
    <property type="molecule type" value="Genomic_DNA"/>
</dbReference>
<feature type="non-terminal residue" evidence="2">
    <location>
        <position position="153"/>
    </location>
</feature>
<accession>A0A6J4IH92</accession>
<evidence type="ECO:0000256" key="1">
    <source>
        <dbReference type="SAM" id="MobiDB-lite"/>
    </source>
</evidence>
<sequence length="153" mass="16677">GRRLEVSEAARFGASSAARAHRVRRPHGRGNRGGVPRAGDVAPAGLLPAAGRVHRLRAGARVRAQLLRVERRGPLLEHPRRGPTGGAGSLELPRAGARLCLHPGPLGRLRRRDGRVLRWRRGGDAAARRLLRWLGHARPEGAVQRRSRQHGLV</sequence>
<dbReference type="AlphaFoldDB" id="A0A6J4IH92"/>
<reference evidence="2" key="1">
    <citation type="submission" date="2020-02" db="EMBL/GenBank/DDBJ databases">
        <authorList>
            <person name="Meier V. D."/>
        </authorList>
    </citation>
    <scope>NUCLEOTIDE SEQUENCE</scope>
    <source>
        <strain evidence="2">AVDCRST_MAG08</strain>
    </source>
</reference>
<feature type="region of interest" description="Disordered" evidence="1">
    <location>
        <begin position="1"/>
        <end position="40"/>
    </location>
</feature>
<feature type="compositionally biased region" description="Basic residues" evidence="1">
    <location>
        <begin position="19"/>
        <end position="30"/>
    </location>
</feature>
<gene>
    <name evidence="2" type="ORF">AVDCRST_MAG08-2243</name>
</gene>
<feature type="compositionally biased region" description="Low complexity" evidence="1">
    <location>
        <begin position="9"/>
        <end position="18"/>
    </location>
</feature>
<evidence type="ECO:0000313" key="2">
    <source>
        <dbReference type="EMBL" id="CAA9252335.1"/>
    </source>
</evidence>
<proteinExistence type="predicted"/>
<name>A0A6J4IH92_9PROT</name>
<protein>
    <submittedName>
        <fullName evidence="2">Uncharacterized protein</fullName>
    </submittedName>
</protein>